<proteinExistence type="predicted"/>
<dbReference type="SMART" id="SM00822">
    <property type="entry name" value="PKS_KR"/>
    <property type="match status" value="1"/>
</dbReference>
<dbReference type="Gene3D" id="3.10.129.110">
    <property type="entry name" value="Polyketide synthase dehydratase"/>
    <property type="match status" value="1"/>
</dbReference>
<dbReference type="PROSITE" id="PS52019">
    <property type="entry name" value="PKS_MFAS_DH"/>
    <property type="match status" value="1"/>
</dbReference>
<dbReference type="InterPro" id="IPR020807">
    <property type="entry name" value="PKS_DH"/>
</dbReference>
<dbReference type="Pfam" id="PF00109">
    <property type="entry name" value="ketoacyl-synt"/>
    <property type="match status" value="1"/>
</dbReference>
<dbReference type="Pfam" id="PF02801">
    <property type="entry name" value="Ketoacyl-synt_C"/>
    <property type="match status" value="1"/>
</dbReference>
<keyword evidence="10" id="KW-1185">Reference proteome</keyword>
<feature type="active site" description="Proton donor; for dehydratase activity" evidence="5">
    <location>
        <position position="1084"/>
    </location>
</feature>
<dbReference type="InterPro" id="IPR049900">
    <property type="entry name" value="PKS_mFAS_DH"/>
</dbReference>
<dbReference type="Pfam" id="PF21089">
    <property type="entry name" value="PKS_DH_N"/>
    <property type="match status" value="1"/>
</dbReference>
<feature type="active site" description="Proton acceptor; for dehydratase activity" evidence="5">
    <location>
        <position position="927"/>
    </location>
</feature>
<dbReference type="InterPro" id="IPR032821">
    <property type="entry name" value="PKS_assoc"/>
</dbReference>
<dbReference type="Gene3D" id="1.10.1200.10">
    <property type="entry name" value="ACP-like"/>
    <property type="match status" value="1"/>
</dbReference>
<accession>A0AAV5ARE0</accession>
<dbReference type="InterPro" id="IPR014043">
    <property type="entry name" value="Acyl_transferase_dom"/>
</dbReference>
<dbReference type="PANTHER" id="PTHR43775">
    <property type="entry name" value="FATTY ACID SYNTHASE"/>
    <property type="match status" value="1"/>
</dbReference>
<dbReference type="Pfam" id="PF00550">
    <property type="entry name" value="PP-binding"/>
    <property type="match status" value="1"/>
</dbReference>
<dbReference type="PROSITE" id="PS52004">
    <property type="entry name" value="KS3_2"/>
    <property type="match status" value="1"/>
</dbReference>
<comment type="caution">
    <text evidence="9">The sequence shown here is derived from an EMBL/GenBank/DDBJ whole genome shotgun (WGS) entry which is preliminary data.</text>
</comment>
<dbReference type="PROSITE" id="PS50075">
    <property type="entry name" value="CARRIER"/>
    <property type="match status" value="1"/>
</dbReference>
<keyword evidence="4" id="KW-0511">Multifunctional enzyme</keyword>
<dbReference type="Gene3D" id="3.40.366.10">
    <property type="entry name" value="Malonyl-Coenzyme A Acyl Carrier Protein, domain 2"/>
    <property type="match status" value="1"/>
</dbReference>
<dbReference type="Proteomes" id="UP001050691">
    <property type="component" value="Unassembled WGS sequence"/>
</dbReference>
<keyword evidence="2" id="KW-0597">Phosphoprotein</keyword>
<dbReference type="InterPro" id="IPR029063">
    <property type="entry name" value="SAM-dependent_MTases_sf"/>
</dbReference>
<dbReference type="InterPro" id="IPR016035">
    <property type="entry name" value="Acyl_Trfase/lysoPLipase"/>
</dbReference>
<dbReference type="InterPro" id="IPR001227">
    <property type="entry name" value="Ac_transferase_dom_sf"/>
</dbReference>
<dbReference type="SUPFAM" id="SSF53335">
    <property type="entry name" value="S-adenosyl-L-methionine-dependent methyltransferases"/>
    <property type="match status" value="1"/>
</dbReference>
<organism evidence="9 10">
    <name type="scientific">Clathrus columnatus</name>
    <dbReference type="NCBI Taxonomy" id="1419009"/>
    <lineage>
        <taxon>Eukaryota</taxon>
        <taxon>Fungi</taxon>
        <taxon>Dikarya</taxon>
        <taxon>Basidiomycota</taxon>
        <taxon>Agaricomycotina</taxon>
        <taxon>Agaricomycetes</taxon>
        <taxon>Phallomycetidae</taxon>
        <taxon>Phallales</taxon>
        <taxon>Clathraceae</taxon>
        <taxon>Clathrus</taxon>
    </lineage>
</organism>
<dbReference type="InterPro" id="IPR050091">
    <property type="entry name" value="PKS_NRPS_Biosynth_Enz"/>
</dbReference>
<dbReference type="EMBL" id="BPWL01000011">
    <property type="protein sequence ID" value="GJJ15309.1"/>
    <property type="molecule type" value="Genomic_DNA"/>
</dbReference>
<evidence type="ECO:0000256" key="5">
    <source>
        <dbReference type="PROSITE-ProRule" id="PRU01363"/>
    </source>
</evidence>
<dbReference type="GO" id="GO:0044550">
    <property type="term" value="P:secondary metabolite biosynthetic process"/>
    <property type="evidence" value="ECO:0007669"/>
    <property type="project" value="UniProtKB-ARBA"/>
</dbReference>
<dbReference type="InterPro" id="IPR020841">
    <property type="entry name" value="PKS_Beta-ketoAc_synthase_dom"/>
</dbReference>
<keyword evidence="3" id="KW-0808">Transferase</keyword>
<dbReference type="GO" id="GO:0004312">
    <property type="term" value="F:fatty acid synthase activity"/>
    <property type="evidence" value="ECO:0007669"/>
    <property type="project" value="TreeGrafter"/>
</dbReference>
<protein>
    <submittedName>
        <fullName evidence="9">Type I Iterative PKS</fullName>
    </submittedName>
</protein>
<dbReference type="InterPro" id="IPR049551">
    <property type="entry name" value="PKS_DH_C"/>
</dbReference>
<evidence type="ECO:0000256" key="1">
    <source>
        <dbReference type="ARBA" id="ARBA00022450"/>
    </source>
</evidence>
<dbReference type="CDD" id="cd02440">
    <property type="entry name" value="AdoMet_MTases"/>
    <property type="match status" value="1"/>
</dbReference>
<dbReference type="SUPFAM" id="SSF53901">
    <property type="entry name" value="Thiolase-like"/>
    <property type="match status" value="1"/>
</dbReference>
<dbReference type="SMART" id="SM00826">
    <property type="entry name" value="PKS_DH"/>
    <property type="match status" value="1"/>
</dbReference>
<dbReference type="Gene3D" id="3.40.47.10">
    <property type="match status" value="1"/>
</dbReference>
<dbReference type="InterPro" id="IPR036736">
    <property type="entry name" value="ACP-like_sf"/>
</dbReference>
<dbReference type="Pfam" id="PF08659">
    <property type="entry name" value="KR"/>
    <property type="match status" value="1"/>
</dbReference>
<dbReference type="PANTHER" id="PTHR43775:SF37">
    <property type="entry name" value="SI:DKEY-61P9.11"/>
    <property type="match status" value="1"/>
</dbReference>
<dbReference type="InterPro" id="IPR057326">
    <property type="entry name" value="KR_dom"/>
</dbReference>
<dbReference type="InterPro" id="IPR042104">
    <property type="entry name" value="PKS_dehydratase_sf"/>
</dbReference>
<gene>
    <name evidence="9" type="ORF">Clacol_009585</name>
</gene>
<evidence type="ECO:0000256" key="3">
    <source>
        <dbReference type="ARBA" id="ARBA00022679"/>
    </source>
</evidence>
<dbReference type="InterPro" id="IPR014031">
    <property type="entry name" value="Ketoacyl_synth_C"/>
</dbReference>
<feature type="domain" description="Carrier" evidence="6">
    <location>
        <begin position="2203"/>
        <end position="2277"/>
    </location>
</feature>
<dbReference type="Pfam" id="PF00698">
    <property type="entry name" value="Acyl_transf_1"/>
    <property type="match status" value="1"/>
</dbReference>
<evidence type="ECO:0000313" key="10">
    <source>
        <dbReference type="Proteomes" id="UP001050691"/>
    </source>
</evidence>
<dbReference type="InterPro" id="IPR014030">
    <property type="entry name" value="Ketoacyl_synth_N"/>
</dbReference>
<dbReference type="InterPro" id="IPR016039">
    <property type="entry name" value="Thiolase-like"/>
</dbReference>
<sequence>MSPEPVAIIGVSAELPSGGALNLDFDSFWPFLLRGGEAYSPIPQDRFNHENFSYLITPRTGTFLSQPTLHDPLEFGISGSDAALLPVSVRKLLEHSFLALRDSGINYRGANVGVYTAGAIQEVNMFSGGDPHTIMGSSYMLPSAISDKISYHLDLRGPSFPVDTACSSTLTATHLAVQALRNGECESALVGGAQINLRIDEWIQYSQMSVLSKDGKCKPFDASADGFARGEGVACIVLKPLNAALRDGDHVYATILGSAINATGHQGPLNAPVATAQQDAMLRAYKRAGRVPDEVDFVEMHATGTAVGDPTETNWVGETFKHKDHSPLLVGGVKGNMGHLEITSFLASLLKVIHVVEHNTIPPTVNFAVPNPSIKWKEYNLQVPITPVPFTPRADSHKALASISSFGIGGANGHVIVEGLERSRTAKTQTFQHSSEQDDAILIMSGGLSPRSSAVMADLLKEAFSYTPKESLPFLAKLASRQSRQLTWRSYALYHPAAKPLKPITFPNPELVPHVAPRLVFVFNGQGSQHALMGYQLFSKYPIFRRSVYECDKAFHAVTGSSLLKDYGFFSGPAISDQIHWHTNISLPLLTTFQIALFDLLCSFGIKPDAVVSHSAGESAVLYTSGAGSKEMAVQLSFARGQMMMKAENTGSMAAVACGEVEAQALIDEVLKEEGISDNSVQPQNLVISCYNSPEGFAVTGLTHLIDRLCALASSRDIRASRLHINVPGHSHLMDICEEQCMTLVGDVFKRFPEAGKPLVATYSTVTGEKWEEPYSADYYWRNTRQPVLFNQVISQLVKQNPNMCYIEISPHPALSSHIPPAGVPISKVTCPSRRPTRTGEFMENTAFLESLGQLAMNGIDIDFAALNGFPAWEPDIRLPAYPFNKKDIPFHLQSSAFDRLVEVHKGPLNHLRLRLGTKTHPLLAGHVINSEPIMPAAGFIEMALEFGARTLSNVEFLTALSLPSDVPATVEVAVDGVEWTVKTSSSRELPVFNRLHSRGILTYEPDETDETPLDLTSIKSRCSQSCRIDNIYEHGFKGYADYSNEFRRINSCIQGEDELFATFRGSVGLPGCHKYVFDPVILDAVFHGCIFFIMQNEPVFLNYETRDYYLPSRVARVVAHNVLVVSGLPDQIAAHFILKDWTPDRLTVDIFITNLAGERLCSLYLFDMTRHSNHTPQPVKHCYHIEWLPVALPPADLKDQYYVLELTNNARDLYTVLDGLAAQTIARTMKGQVVVGTERHRQRYWEFAKKVVERIESYPAPDPFLVDSLKSRYPSYFDLTERVAKVHADIFTSHTAAVNALYSDDKSMRGLSNPMQLSFREPEKLFRNLLQQFSLAGKKVIRVLEVGCGNGMLTEHLINVLPDFPDLVLEYFASDISFDLAYRIAGGFQYPYMRAIAYDLNEPFGEQELLPTSFDIITAFSVLHATRNLSQTMNSIRDLLVPGGYTLVIELDGVAWECSAPGTLWYDFLFGGFEEWFDFDDDRVSHCTIPLQRWHQLLQSAGFDWVTSSSTHPDEDHTFVFLGQKIDDTRYIFPEEFDDEQPLKDIDICISDPVFTYQYGNEMDIRDGLAKLDTSAKMTIWIIATEGLDGTSAHGLVQTLIQELIVWTFHLVIFDESWSISKRMVAISKLLKKPPHESEIKINLHGEMYVPRVVPLLASPFDTTFNDSLPWARIDGQTVQISSPLHREGDIDVHVIYWSSTDDSYSKAFLGTVASDGSAKFLKGSWVMGVTVGPLTNPVVTNAGSVIPSGVHHNSILADIPGIVVAALALDLNILTRFGRLGTINRVLVTDVHTKIGFAIARFCLTLGLDTFCIGEDDDATKLCGKLHVPVSQISVASNAVWVAQQRGTYDVILSGAQTKASSQTIKQLASPGGIIYLWNSSSQSLSSRLETDWWSVTLALEAALQVLPKDFASSSLSTHVDDIISHTPASVPQRMQLFDSTKVYVLIGGVGGIGIRMTPWMYENGARHIVLTSRNGRETLRRTGQVDSLRILKYLEQLPDLHLQVKAVDAASYEATNELLGSLKKPLGGCFLMSLIISDNVFLNETKDNFSRVSAAKTEAFRILERCIDISRLDFFVIFSSVAALFGHAGQSTYSTSLAATGHMISKYPNAFSLIVPGITDGGRLARDYRDGGRLIDWGLTTRELCDYLGDGLRKLRHGSFGQYIPELNWNLVRRDMGSMMIFQHLCTTIKKVDVEKHAESGDGVDLENLVRTTLDVPAEEFLPNVPFTAYGLDSLTAVRLSAEILAATGVKATQMQLLADMTLEELIRKTSQTTMKHDEE</sequence>
<feature type="region of interest" description="C-terminal hotdog fold" evidence="5">
    <location>
        <begin position="1024"/>
        <end position="1178"/>
    </location>
</feature>
<dbReference type="InterPro" id="IPR036291">
    <property type="entry name" value="NAD(P)-bd_dom_sf"/>
</dbReference>
<dbReference type="Pfam" id="PF14765">
    <property type="entry name" value="PS-DH"/>
    <property type="match status" value="1"/>
</dbReference>
<dbReference type="SUPFAM" id="SSF52151">
    <property type="entry name" value="FabD/lysophospholipase-like"/>
    <property type="match status" value="1"/>
</dbReference>
<dbReference type="InterPro" id="IPR009081">
    <property type="entry name" value="PP-bd_ACP"/>
</dbReference>
<feature type="region of interest" description="N-terminal hotdog fold" evidence="5">
    <location>
        <begin position="895"/>
        <end position="1009"/>
    </location>
</feature>
<dbReference type="SMART" id="SM00827">
    <property type="entry name" value="PKS_AT"/>
    <property type="match status" value="1"/>
</dbReference>
<dbReference type="Gene3D" id="3.40.50.720">
    <property type="entry name" value="NAD(P)-binding Rossmann-like Domain"/>
    <property type="match status" value="1"/>
</dbReference>
<evidence type="ECO:0000256" key="2">
    <source>
        <dbReference type="ARBA" id="ARBA00022553"/>
    </source>
</evidence>
<dbReference type="Gene3D" id="3.40.50.150">
    <property type="entry name" value="Vaccinia Virus protein VP39"/>
    <property type="match status" value="1"/>
</dbReference>
<dbReference type="SUPFAM" id="SSF47336">
    <property type="entry name" value="ACP-like"/>
    <property type="match status" value="1"/>
</dbReference>
<dbReference type="InterPro" id="IPR049552">
    <property type="entry name" value="PKS_DH_N"/>
</dbReference>
<dbReference type="GO" id="GO:0006633">
    <property type="term" value="P:fatty acid biosynthetic process"/>
    <property type="evidence" value="ECO:0007669"/>
    <property type="project" value="TreeGrafter"/>
</dbReference>
<feature type="domain" description="PKS/mFAS DH" evidence="8">
    <location>
        <begin position="895"/>
        <end position="1178"/>
    </location>
</feature>
<evidence type="ECO:0000259" key="6">
    <source>
        <dbReference type="PROSITE" id="PS50075"/>
    </source>
</evidence>
<dbReference type="Pfam" id="PF16197">
    <property type="entry name" value="KAsynt_C_assoc"/>
    <property type="match status" value="1"/>
</dbReference>
<dbReference type="SUPFAM" id="SSF51735">
    <property type="entry name" value="NAD(P)-binding Rossmann-fold domains"/>
    <property type="match status" value="1"/>
</dbReference>
<name>A0AAV5ARE0_9AGAM</name>
<dbReference type="Pfam" id="PF13489">
    <property type="entry name" value="Methyltransf_23"/>
    <property type="match status" value="1"/>
</dbReference>
<dbReference type="CDD" id="cd00833">
    <property type="entry name" value="PKS"/>
    <property type="match status" value="1"/>
</dbReference>
<evidence type="ECO:0000259" key="7">
    <source>
        <dbReference type="PROSITE" id="PS52004"/>
    </source>
</evidence>
<feature type="domain" description="Ketosynthase family 3 (KS3)" evidence="7">
    <location>
        <begin position="3"/>
        <end position="419"/>
    </location>
</feature>
<reference evidence="9" key="1">
    <citation type="submission" date="2021-10" db="EMBL/GenBank/DDBJ databases">
        <title>De novo Genome Assembly of Clathrus columnatus (Basidiomycota, Fungi) Using Illumina and Nanopore Sequence Data.</title>
        <authorList>
            <person name="Ogiso-Tanaka E."/>
            <person name="Itagaki H."/>
            <person name="Hosoya T."/>
            <person name="Hosaka K."/>
        </authorList>
    </citation>
    <scope>NUCLEOTIDE SEQUENCE</scope>
    <source>
        <strain evidence="9">MO-923</strain>
    </source>
</reference>
<dbReference type="InterPro" id="IPR006162">
    <property type="entry name" value="Ppantetheine_attach_site"/>
</dbReference>
<keyword evidence="1" id="KW-0596">Phosphopantetheine</keyword>
<evidence type="ECO:0000259" key="8">
    <source>
        <dbReference type="PROSITE" id="PS52019"/>
    </source>
</evidence>
<dbReference type="PROSITE" id="PS00012">
    <property type="entry name" value="PHOSPHOPANTETHEINE"/>
    <property type="match status" value="1"/>
</dbReference>
<evidence type="ECO:0000313" key="9">
    <source>
        <dbReference type="EMBL" id="GJJ15309.1"/>
    </source>
</evidence>
<dbReference type="SMART" id="SM00825">
    <property type="entry name" value="PKS_KS"/>
    <property type="match status" value="1"/>
</dbReference>
<dbReference type="InterPro" id="IPR013968">
    <property type="entry name" value="PKS_KR"/>
</dbReference>
<evidence type="ECO:0000256" key="4">
    <source>
        <dbReference type="ARBA" id="ARBA00023268"/>
    </source>
</evidence>